<organism evidence="3 4">
    <name type="scientific">Lentinus tigrinus ALCF2SS1-6</name>
    <dbReference type="NCBI Taxonomy" id="1328759"/>
    <lineage>
        <taxon>Eukaryota</taxon>
        <taxon>Fungi</taxon>
        <taxon>Dikarya</taxon>
        <taxon>Basidiomycota</taxon>
        <taxon>Agaricomycotina</taxon>
        <taxon>Agaricomycetes</taxon>
        <taxon>Polyporales</taxon>
        <taxon>Polyporaceae</taxon>
        <taxon>Lentinus</taxon>
    </lineage>
</organism>
<dbReference type="Gene3D" id="2.60.40.640">
    <property type="match status" value="1"/>
</dbReference>
<dbReference type="GO" id="GO:0005737">
    <property type="term" value="C:cytoplasm"/>
    <property type="evidence" value="ECO:0007669"/>
    <property type="project" value="TreeGrafter"/>
</dbReference>
<feature type="domain" description="Arrestin-like N-terminal" evidence="2">
    <location>
        <begin position="20"/>
        <end position="152"/>
    </location>
</feature>
<dbReference type="PANTHER" id="PTHR11188">
    <property type="entry name" value="ARRESTIN DOMAIN CONTAINING PROTEIN"/>
    <property type="match status" value="1"/>
</dbReference>
<keyword evidence="4" id="KW-1185">Reference proteome</keyword>
<gene>
    <name evidence="3" type="ORF">L227DRAFT_538759</name>
</gene>
<sequence>MFSRLISSSSPPPFVLHIPPLVYVAGGTIGGEVEIDFRQLREQNIEEIQVRLRGRSETYIHRNNLKNTVHETIRLVHENQSLWHEGGAYPPAGSDTLRVPFSFKLPDALPPSFRYDILEESATIRYALTAVGVRKGLLNFNKKYYTPIAVLPRDDVGAKIREDAQREVRPWKKYEREERIRKGLWGDYAKVKVELSLPDIPVLPLFSAIPYTVYVETTTAPQTRAKAGESSKPIFPPVPASPHQIDFRLRRRLQVRADIHGNISTADIATFLGGKEKERDKAFIESHVPEKEWVPFGRLADGKVASKTPEKASGSSGEKLGDAQGVWVQRASFQSTFTLSCPPTFGVQNIQCEYKLALRVPFPGIGNDIRLQIPVQVTSGIVTSAPRQISGQVETEASHEKTLDLPPAYWDANDNDWGDDKKQ</sequence>
<dbReference type="STRING" id="1328759.A0A5C2SUD4"/>
<dbReference type="AlphaFoldDB" id="A0A5C2SUD4"/>
<evidence type="ECO:0000256" key="1">
    <source>
        <dbReference type="SAM" id="MobiDB-lite"/>
    </source>
</evidence>
<dbReference type="GO" id="GO:0015031">
    <property type="term" value="P:protein transport"/>
    <property type="evidence" value="ECO:0007669"/>
    <property type="project" value="TreeGrafter"/>
</dbReference>
<dbReference type="InterPro" id="IPR050357">
    <property type="entry name" value="Arrestin_domain-protein"/>
</dbReference>
<evidence type="ECO:0000259" key="2">
    <source>
        <dbReference type="Pfam" id="PF00339"/>
    </source>
</evidence>
<feature type="region of interest" description="Disordered" evidence="1">
    <location>
        <begin position="392"/>
        <end position="423"/>
    </location>
</feature>
<dbReference type="SUPFAM" id="SSF81296">
    <property type="entry name" value="E set domains"/>
    <property type="match status" value="1"/>
</dbReference>
<dbReference type="EMBL" id="ML122250">
    <property type="protein sequence ID" value="RPD67563.1"/>
    <property type="molecule type" value="Genomic_DNA"/>
</dbReference>
<name>A0A5C2SUD4_9APHY</name>
<dbReference type="Proteomes" id="UP000313359">
    <property type="component" value="Unassembled WGS sequence"/>
</dbReference>
<accession>A0A5C2SUD4</accession>
<protein>
    <recommendedName>
        <fullName evidence="2">Arrestin-like N-terminal domain-containing protein</fullName>
    </recommendedName>
</protein>
<dbReference type="PANTHER" id="PTHR11188:SF17">
    <property type="entry name" value="FI21816P1"/>
    <property type="match status" value="1"/>
</dbReference>
<evidence type="ECO:0000313" key="3">
    <source>
        <dbReference type="EMBL" id="RPD67563.1"/>
    </source>
</evidence>
<dbReference type="InterPro" id="IPR014752">
    <property type="entry name" value="Arrestin-like_C"/>
</dbReference>
<proteinExistence type="predicted"/>
<dbReference type="Pfam" id="PF00339">
    <property type="entry name" value="Arrestin_N"/>
    <property type="match status" value="1"/>
</dbReference>
<dbReference type="OrthoDB" id="2742096at2759"/>
<reference evidence="3" key="1">
    <citation type="journal article" date="2018" name="Genome Biol. Evol.">
        <title>Genomics and development of Lentinus tigrinus, a white-rot wood-decaying mushroom with dimorphic fruiting bodies.</title>
        <authorList>
            <person name="Wu B."/>
            <person name="Xu Z."/>
            <person name="Knudson A."/>
            <person name="Carlson A."/>
            <person name="Chen N."/>
            <person name="Kovaka S."/>
            <person name="LaButti K."/>
            <person name="Lipzen A."/>
            <person name="Pennachio C."/>
            <person name="Riley R."/>
            <person name="Schakwitz W."/>
            <person name="Umezawa K."/>
            <person name="Ohm R.A."/>
            <person name="Grigoriev I.V."/>
            <person name="Nagy L.G."/>
            <person name="Gibbons J."/>
            <person name="Hibbett D."/>
        </authorList>
    </citation>
    <scope>NUCLEOTIDE SEQUENCE [LARGE SCALE GENOMIC DNA]</scope>
    <source>
        <strain evidence="3">ALCF2SS1-6</strain>
    </source>
</reference>
<dbReference type="InterPro" id="IPR014756">
    <property type="entry name" value="Ig_E-set"/>
</dbReference>
<dbReference type="InterPro" id="IPR011021">
    <property type="entry name" value="Arrestin-like_N"/>
</dbReference>
<evidence type="ECO:0000313" key="4">
    <source>
        <dbReference type="Proteomes" id="UP000313359"/>
    </source>
</evidence>